<reference evidence="8" key="1">
    <citation type="submission" date="2020-04" db="EMBL/GenBank/DDBJ databases">
        <authorList>
            <person name="Alioto T."/>
            <person name="Alioto T."/>
            <person name="Gomez Garrido J."/>
        </authorList>
    </citation>
    <scope>NUCLEOTIDE SEQUENCE</scope>
    <source>
        <strain evidence="8">A484AB</strain>
    </source>
</reference>
<dbReference type="PANTHER" id="PTHR47767:SF1">
    <property type="entry name" value="ADHESION G PROTEIN-COUPLED RECEPTOR G7"/>
    <property type="match status" value="1"/>
</dbReference>
<dbReference type="InterPro" id="IPR000203">
    <property type="entry name" value="GPS"/>
</dbReference>
<accession>A0A7D9J4Y6</accession>
<keyword evidence="2 6" id="KW-0812">Transmembrane</keyword>
<feature type="compositionally biased region" description="Polar residues" evidence="5">
    <location>
        <begin position="61"/>
        <end position="88"/>
    </location>
</feature>
<name>A0A7D9J4Y6_PARCT</name>
<feature type="transmembrane region" description="Helical" evidence="6">
    <location>
        <begin position="386"/>
        <end position="405"/>
    </location>
</feature>
<evidence type="ECO:0000256" key="4">
    <source>
        <dbReference type="ARBA" id="ARBA00023136"/>
    </source>
</evidence>
<dbReference type="AlphaFoldDB" id="A0A7D9J4Y6"/>
<gene>
    <name evidence="8" type="ORF">PACLA_8A023085</name>
</gene>
<dbReference type="PANTHER" id="PTHR47767">
    <property type="entry name" value="ADHESION G PROTEIN-COUPLED RECEPTOR G7"/>
    <property type="match status" value="1"/>
</dbReference>
<dbReference type="Gene3D" id="1.20.1070.10">
    <property type="entry name" value="Rhodopsin 7-helix transmembrane proteins"/>
    <property type="match status" value="1"/>
</dbReference>
<dbReference type="InterPro" id="IPR017981">
    <property type="entry name" value="GPCR_2-like_7TM"/>
</dbReference>
<dbReference type="Proteomes" id="UP001152795">
    <property type="component" value="Unassembled WGS sequence"/>
</dbReference>
<evidence type="ECO:0000256" key="5">
    <source>
        <dbReference type="SAM" id="MobiDB-lite"/>
    </source>
</evidence>
<evidence type="ECO:0000313" key="8">
    <source>
        <dbReference type="EMBL" id="CAB4022115.1"/>
    </source>
</evidence>
<evidence type="ECO:0000256" key="1">
    <source>
        <dbReference type="ARBA" id="ARBA00004141"/>
    </source>
</evidence>
<feature type="region of interest" description="Disordered" evidence="5">
    <location>
        <begin position="61"/>
        <end position="196"/>
    </location>
</feature>
<dbReference type="EMBL" id="CACRXK020011812">
    <property type="protein sequence ID" value="CAB4022115.1"/>
    <property type="molecule type" value="Genomic_DNA"/>
</dbReference>
<dbReference type="SUPFAM" id="SSF81321">
    <property type="entry name" value="Family A G protein-coupled receptor-like"/>
    <property type="match status" value="1"/>
</dbReference>
<evidence type="ECO:0000256" key="3">
    <source>
        <dbReference type="ARBA" id="ARBA00022989"/>
    </source>
</evidence>
<feature type="compositionally biased region" description="Acidic residues" evidence="5">
    <location>
        <begin position="127"/>
        <end position="136"/>
    </location>
</feature>
<feature type="transmembrane region" description="Helical" evidence="6">
    <location>
        <begin position="356"/>
        <end position="374"/>
    </location>
</feature>
<dbReference type="CDD" id="cd15040">
    <property type="entry name" value="7tmB2_Adhesion"/>
    <property type="match status" value="1"/>
</dbReference>
<organism evidence="8 9">
    <name type="scientific">Paramuricea clavata</name>
    <name type="common">Red gorgonian</name>
    <name type="synonym">Violescent sea-whip</name>
    <dbReference type="NCBI Taxonomy" id="317549"/>
    <lineage>
        <taxon>Eukaryota</taxon>
        <taxon>Metazoa</taxon>
        <taxon>Cnidaria</taxon>
        <taxon>Anthozoa</taxon>
        <taxon>Octocorallia</taxon>
        <taxon>Malacalcyonacea</taxon>
        <taxon>Plexauridae</taxon>
        <taxon>Paramuricea</taxon>
    </lineage>
</organism>
<dbReference type="PROSITE" id="PS50261">
    <property type="entry name" value="G_PROTEIN_RECEP_F2_4"/>
    <property type="match status" value="1"/>
</dbReference>
<feature type="compositionally biased region" description="Basic and acidic residues" evidence="5">
    <location>
        <begin position="170"/>
        <end position="196"/>
    </location>
</feature>
<evidence type="ECO:0000259" key="7">
    <source>
        <dbReference type="PROSITE" id="PS50261"/>
    </source>
</evidence>
<keyword evidence="4 6" id="KW-0472">Membrane</keyword>
<dbReference type="SMART" id="SM00303">
    <property type="entry name" value="GPS"/>
    <property type="match status" value="1"/>
</dbReference>
<proteinExistence type="predicted"/>
<feature type="transmembrane region" description="Helical" evidence="6">
    <location>
        <begin position="426"/>
        <end position="447"/>
    </location>
</feature>
<dbReference type="Pfam" id="PF01825">
    <property type="entry name" value="GPS"/>
    <property type="match status" value="1"/>
</dbReference>
<keyword evidence="9" id="KW-1185">Reference proteome</keyword>
<sequence>MESDSANGQEEGTSELQAKSNKRSICSKTVHGTRRILDFSLDDDCNEIVSSSQEAICTCSRTASGKKSVMSKQEIVSSSQEAICTRSRTAGGKKSVMSKQDTESSGDETQDPTESESPPQRKKVDQNDDETQDSADSDSPPQRKKVDQNDDETQDSADSGSSPQKRKKVDQHDNETRDSAESGRKMEGRKKERNKVDDLCRDTRRILRNLTVANRKFKEIIKDPYHKDDTDDEVGSADRPNRQVASGLSRLDVFIRADATCHQLAAARNGLGDWSQAGCAYTGLKDGIVTCRCFHLTNFAILTDVYIKERIDEVHEKALSIISYIGCVLSLVGLILTIITIVLLKDLRTKTPTQILLNFCIALCLTLIVFVVAAERSKTSSITSCRAAAIALHYFVLAVFTWMAIQAYNMHLSFVKIMPTDHSHIMIKYLIAGWGLPAVIVVITASLEIEEYGDKN</sequence>
<evidence type="ECO:0000256" key="2">
    <source>
        <dbReference type="ARBA" id="ARBA00022692"/>
    </source>
</evidence>
<feature type="compositionally biased region" description="Acidic residues" evidence="5">
    <location>
        <begin position="104"/>
        <end position="114"/>
    </location>
</feature>
<feature type="domain" description="G-protein coupled receptors family 2 profile 2" evidence="7">
    <location>
        <begin position="319"/>
        <end position="456"/>
    </location>
</feature>
<feature type="region of interest" description="Disordered" evidence="5">
    <location>
        <begin position="1"/>
        <end position="27"/>
    </location>
</feature>
<evidence type="ECO:0000313" key="9">
    <source>
        <dbReference type="Proteomes" id="UP001152795"/>
    </source>
</evidence>
<dbReference type="InterPro" id="IPR000832">
    <property type="entry name" value="GPCR_2_secretin-like"/>
</dbReference>
<comment type="subcellular location">
    <subcellularLocation>
        <location evidence="1">Membrane</location>
        <topology evidence="1">Multi-pass membrane protein</topology>
    </subcellularLocation>
</comment>
<evidence type="ECO:0000256" key="6">
    <source>
        <dbReference type="SAM" id="Phobius"/>
    </source>
</evidence>
<feature type="transmembrane region" description="Helical" evidence="6">
    <location>
        <begin position="321"/>
        <end position="344"/>
    </location>
</feature>
<dbReference type="GO" id="GO:0016020">
    <property type="term" value="C:membrane"/>
    <property type="evidence" value="ECO:0007669"/>
    <property type="project" value="UniProtKB-SubCell"/>
</dbReference>
<comment type="caution">
    <text evidence="8">The sequence shown here is derived from an EMBL/GenBank/DDBJ whole genome shotgun (WGS) entry which is preliminary data.</text>
</comment>
<dbReference type="GO" id="GO:0004930">
    <property type="term" value="F:G protein-coupled receptor activity"/>
    <property type="evidence" value="ECO:0007669"/>
    <property type="project" value="InterPro"/>
</dbReference>
<keyword evidence="3 6" id="KW-1133">Transmembrane helix</keyword>
<protein>
    <submittedName>
        <fullName evidence="8">Adhesion G- coupled receptor G6-like</fullName>
    </submittedName>
</protein>
<dbReference type="OrthoDB" id="5986503at2759"/>
<dbReference type="PRINTS" id="PR00249">
    <property type="entry name" value="GPCRSECRETIN"/>
</dbReference>
<keyword evidence="8" id="KW-0675">Receptor</keyword>
<dbReference type="GO" id="GO:0007166">
    <property type="term" value="P:cell surface receptor signaling pathway"/>
    <property type="evidence" value="ECO:0007669"/>
    <property type="project" value="InterPro"/>
</dbReference>
<dbReference type="InterPro" id="IPR053066">
    <property type="entry name" value="ADGR_G7"/>
</dbReference>
<dbReference type="Pfam" id="PF00002">
    <property type="entry name" value="7tm_2"/>
    <property type="match status" value="1"/>
</dbReference>